<dbReference type="InterPro" id="IPR038078">
    <property type="entry name" value="PhoU-like_sf"/>
</dbReference>
<name>A0ABS9ETS9_9BACT</name>
<proteinExistence type="inferred from homology"/>
<dbReference type="Proteomes" id="UP001200430">
    <property type="component" value="Unassembled WGS sequence"/>
</dbReference>
<comment type="similarity">
    <text evidence="1">Belongs to the PhoU family.</text>
</comment>
<evidence type="ECO:0000259" key="3">
    <source>
        <dbReference type="Pfam" id="PF01895"/>
    </source>
</evidence>
<evidence type="ECO:0000256" key="1">
    <source>
        <dbReference type="PIRNR" id="PIRNR003107"/>
    </source>
</evidence>
<sequence length="241" mass="27844">MMNIDSRNHIEEELGSLKRETLHLAALARESLNRAVWALKERDRDAALEVVRKDDEMDDLTRSIDQRCLQFLARFQPMGEDLRTVLSIMHMAVDMERIGDYGDNVARVALDLSNQLPIKPLIDIPRMSQLFSQMLDQCMEAFDRCDVEKAKAIFPMDDDMDDLESQILRELLFLMMARPERIEQASQLLTVARTLERAGDRVTNIAERVVYICTGDTVRSSRYRRPRPGSDIVDEDGKTRR</sequence>
<dbReference type="PANTHER" id="PTHR42930:SF3">
    <property type="entry name" value="PHOSPHATE-SPECIFIC TRANSPORT SYSTEM ACCESSORY PROTEIN PHOU"/>
    <property type="match status" value="1"/>
</dbReference>
<dbReference type="PANTHER" id="PTHR42930">
    <property type="entry name" value="PHOSPHATE-SPECIFIC TRANSPORT SYSTEM ACCESSORY PROTEIN PHOU"/>
    <property type="match status" value="1"/>
</dbReference>
<dbReference type="NCBIfam" id="TIGR02135">
    <property type="entry name" value="phoU_full"/>
    <property type="match status" value="1"/>
</dbReference>
<feature type="region of interest" description="Disordered" evidence="2">
    <location>
        <begin position="221"/>
        <end position="241"/>
    </location>
</feature>
<evidence type="ECO:0000256" key="2">
    <source>
        <dbReference type="SAM" id="MobiDB-lite"/>
    </source>
</evidence>
<dbReference type="EMBL" id="JAKGUD010000012">
    <property type="protein sequence ID" value="MCF4143193.1"/>
    <property type="molecule type" value="Genomic_DNA"/>
</dbReference>
<evidence type="ECO:0000313" key="4">
    <source>
        <dbReference type="EMBL" id="MCF4143193.1"/>
    </source>
</evidence>
<dbReference type="PIRSF" id="PIRSF003107">
    <property type="entry name" value="PhoU"/>
    <property type="match status" value="1"/>
</dbReference>
<gene>
    <name evidence="4" type="primary">phoU</name>
    <name evidence="4" type="ORF">L2W38_10260</name>
</gene>
<keyword evidence="1" id="KW-0592">Phosphate transport</keyword>
<dbReference type="Gene3D" id="1.20.58.220">
    <property type="entry name" value="Phosphate transport system protein phou homolog 2, domain 2"/>
    <property type="match status" value="1"/>
</dbReference>
<dbReference type="SUPFAM" id="SSF109755">
    <property type="entry name" value="PhoU-like"/>
    <property type="match status" value="1"/>
</dbReference>
<evidence type="ECO:0000313" key="5">
    <source>
        <dbReference type="Proteomes" id="UP001200430"/>
    </source>
</evidence>
<protein>
    <recommendedName>
        <fullName evidence="1">Phosphate-specific transport system accessory protein PhoU</fullName>
    </recommendedName>
</protein>
<reference evidence="4 5" key="1">
    <citation type="submission" date="2022-01" db="EMBL/GenBank/DDBJ databases">
        <title>Dethiosulfovibrio faecalis sp. nov., a novel proteolytic, non-sulfur-reducing bacterium isolated from a marine aquaculture solid waste bioreactor.</title>
        <authorList>
            <person name="Grabowski S."/>
            <person name="Apolinario E."/>
            <person name="Schneider N."/>
            <person name="Marshall C.W."/>
            <person name="Sowers K.R."/>
        </authorList>
    </citation>
    <scope>NUCLEOTIDE SEQUENCE [LARGE SCALE GENOMIC DNA]</scope>
    <source>
        <strain evidence="4 5">DSM 12537</strain>
    </source>
</reference>
<comment type="subcellular location">
    <subcellularLocation>
        <location evidence="1">Cytoplasm</location>
    </subcellularLocation>
</comment>
<feature type="domain" description="PhoU" evidence="3">
    <location>
        <begin position="23"/>
        <end position="108"/>
    </location>
</feature>
<keyword evidence="1" id="KW-0813">Transport</keyword>
<dbReference type="InterPro" id="IPR026022">
    <property type="entry name" value="PhoU_dom"/>
</dbReference>
<dbReference type="Pfam" id="PF01895">
    <property type="entry name" value="PhoU"/>
    <property type="match status" value="2"/>
</dbReference>
<organism evidence="4 5">
    <name type="scientific">Dethiosulfovibrio marinus</name>
    <dbReference type="NCBI Taxonomy" id="133532"/>
    <lineage>
        <taxon>Bacteria</taxon>
        <taxon>Thermotogati</taxon>
        <taxon>Synergistota</taxon>
        <taxon>Synergistia</taxon>
        <taxon>Synergistales</taxon>
        <taxon>Dethiosulfovibrionaceae</taxon>
        <taxon>Dethiosulfovibrio</taxon>
    </lineage>
</organism>
<comment type="function">
    <text evidence="1">Plays a role in the regulation of phosphate uptake.</text>
</comment>
<keyword evidence="5" id="KW-1185">Reference proteome</keyword>
<accession>A0ABS9ETS9</accession>
<comment type="caution">
    <text evidence="4">The sequence shown here is derived from an EMBL/GenBank/DDBJ whole genome shotgun (WGS) entry which is preliminary data.</text>
</comment>
<dbReference type="RefSeq" id="WP_236099897.1">
    <property type="nucleotide sequence ID" value="NZ_JAKGUD010000012.1"/>
</dbReference>
<comment type="subunit">
    <text evidence="1">Homodimer.</text>
</comment>
<feature type="domain" description="PhoU" evidence="3">
    <location>
        <begin position="124"/>
        <end position="209"/>
    </location>
</feature>
<dbReference type="InterPro" id="IPR028366">
    <property type="entry name" value="PhoU"/>
</dbReference>
<keyword evidence="1" id="KW-0963">Cytoplasm</keyword>